<proteinExistence type="predicted"/>
<keyword evidence="2" id="KW-1185">Reference proteome</keyword>
<comment type="caution">
    <text evidence="1">The sequence shown here is derived from an EMBL/GenBank/DDBJ whole genome shotgun (WGS) entry which is preliminary data.</text>
</comment>
<dbReference type="Pfam" id="PF12096">
    <property type="entry name" value="DUF3572"/>
    <property type="match status" value="1"/>
</dbReference>
<dbReference type="RefSeq" id="WP_170163843.1">
    <property type="nucleotide sequence ID" value="NZ_REFR01000013.1"/>
</dbReference>
<dbReference type="InterPro" id="IPR021955">
    <property type="entry name" value="DUF3572"/>
</dbReference>
<dbReference type="Proteomes" id="UP000271227">
    <property type="component" value="Unassembled WGS sequence"/>
</dbReference>
<dbReference type="EMBL" id="REFR01000013">
    <property type="protein sequence ID" value="RMB04476.1"/>
    <property type="molecule type" value="Genomic_DNA"/>
</dbReference>
<evidence type="ECO:0000313" key="2">
    <source>
        <dbReference type="Proteomes" id="UP000271227"/>
    </source>
</evidence>
<organism evidence="1 2">
    <name type="scientific">Eilatimonas milleporae</name>
    <dbReference type="NCBI Taxonomy" id="911205"/>
    <lineage>
        <taxon>Bacteria</taxon>
        <taxon>Pseudomonadati</taxon>
        <taxon>Pseudomonadota</taxon>
        <taxon>Alphaproteobacteria</taxon>
        <taxon>Kordiimonadales</taxon>
        <taxon>Kordiimonadaceae</taxon>
        <taxon>Eilatimonas</taxon>
    </lineage>
</organism>
<dbReference type="InParanoid" id="A0A3M0CCK1"/>
<evidence type="ECO:0000313" key="1">
    <source>
        <dbReference type="EMBL" id="RMB04476.1"/>
    </source>
</evidence>
<reference evidence="1 2" key="1">
    <citation type="submission" date="2018-10" db="EMBL/GenBank/DDBJ databases">
        <title>Genomic Encyclopedia of Archaeal and Bacterial Type Strains, Phase II (KMG-II): from individual species to whole genera.</title>
        <authorList>
            <person name="Goeker M."/>
        </authorList>
    </citation>
    <scope>NUCLEOTIDE SEQUENCE [LARGE SCALE GENOMIC DNA]</scope>
    <source>
        <strain evidence="1 2">DSM 25217</strain>
    </source>
</reference>
<gene>
    <name evidence="1" type="ORF">BXY39_2739</name>
</gene>
<dbReference type="AlphaFoldDB" id="A0A3M0CCK1"/>
<protein>
    <submittedName>
        <fullName evidence="1">Uncharacterized protein DUF3572</fullName>
    </submittedName>
</protein>
<name>A0A3M0CCK1_9PROT</name>
<accession>A0A3M0CCK1</accession>
<sequence length="96" mass="10824">MLKNMMTQDRAELLALRAVEHLMLEDARRDRFLALTGLDEAALKETIACREGLAGLLDFYVGFEPDLLSLADYLCLPADDITTAWEVLAGTQRHWT</sequence>